<dbReference type="InterPro" id="IPR036097">
    <property type="entry name" value="HisK_dim/P_sf"/>
</dbReference>
<keyword evidence="8" id="KW-0547">Nucleotide-binding</keyword>
<evidence type="ECO:0000259" key="15">
    <source>
        <dbReference type="PROSITE" id="PS50109"/>
    </source>
</evidence>
<evidence type="ECO:0000256" key="4">
    <source>
        <dbReference type="ARBA" id="ARBA00022475"/>
    </source>
</evidence>
<dbReference type="CDD" id="cd00082">
    <property type="entry name" value="HisKA"/>
    <property type="match status" value="1"/>
</dbReference>
<comment type="catalytic activity">
    <reaction evidence="1">
        <text>ATP + protein L-histidine = ADP + protein N-phospho-L-histidine.</text>
        <dbReference type="EC" id="2.7.13.3"/>
    </reaction>
</comment>
<dbReference type="GO" id="GO:0005886">
    <property type="term" value="C:plasma membrane"/>
    <property type="evidence" value="ECO:0007669"/>
    <property type="project" value="UniProtKB-SubCell"/>
</dbReference>
<evidence type="ECO:0000256" key="6">
    <source>
        <dbReference type="ARBA" id="ARBA00022679"/>
    </source>
</evidence>
<evidence type="ECO:0000256" key="14">
    <source>
        <dbReference type="SAM" id="Phobius"/>
    </source>
</evidence>
<evidence type="ECO:0000256" key="9">
    <source>
        <dbReference type="ARBA" id="ARBA00022777"/>
    </source>
</evidence>
<keyword evidence="6" id="KW-0808">Transferase</keyword>
<dbReference type="PANTHER" id="PTHR45528">
    <property type="entry name" value="SENSOR HISTIDINE KINASE CPXA"/>
    <property type="match status" value="1"/>
</dbReference>
<dbReference type="GO" id="GO:0000155">
    <property type="term" value="F:phosphorelay sensor kinase activity"/>
    <property type="evidence" value="ECO:0007669"/>
    <property type="project" value="InterPro"/>
</dbReference>
<evidence type="ECO:0000256" key="7">
    <source>
        <dbReference type="ARBA" id="ARBA00022692"/>
    </source>
</evidence>
<dbReference type="SMART" id="SM00387">
    <property type="entry name" value="HATPase_c"/>
    <property type="match status" value="1"/>
</dbReference>
<feature type="transmembrane region" description="Helical" evidence="14">
    <location>
        <begin position="254"/>
        <end position="275"/>
    </location>
</feature>
<reference evidence="16 17" key="1">
    <citation type="journal article" date="2018" name="Int. J. Syst. Evol. Microbiol.">
        <title>Planococcus salinus sp. nov., a moderately halophilic bacterium isolated from a saline-alkali soil.</title>
        <authorList>
            <person name="Gan L."/>
        </authorList>
    </citation>
    <scope>NUCLEOTIDE SEQUENCE [LARGE SCALE GENOMIC DNA]</scope>
    <source>
        <strain evidence="16 17">LCB217</strain>
    </source>
</reference>
<protein>
    <recommendedName>
        <fullName evidence="3">histidine kinase</fullName>
        <ecNumber evidence="3">2.7.13.3</ecNumber>
    </recommendedName>
</protein>
<dbReference type="Gene3D" id="1.10.287.130">
    <property type="match status" value="1"/>
</dbReference>
<feature type="transmembrane region" description="Helical" evidence="14">
    <location>
        <begin position="296"/>
        <end position="323"/>
    </location>
</feature>
<gene>
    <name evidence="16" type="ORF">EEX84_05685</name>
</gene>
<dbReference type="SMART" id="SM00388">
    <property type="entry name" value="HisKA"/>
    <property type="match status" value="1"/>
</dbReference>
<dbReference type="InterPro" id="IPR050398">
    <property type="entry name" value="HssS/ArlS-like"/>
</dbReference>
<dbReference type="AlphaFoldDB" id="A0A3M8P8Z7"/>
<dbReference type="Gene3D" id="3.30.565.10">
    <property type="entry name" value="Histidine kinase-like ATPase, C-terminal domain"/>
    <property type="match status" value="1"/>
</dbReference>
<evidence type="ECO:0000256" key="1">
    <source>
        <dbReference type="ARBA" id="ARBA00000085"/>
    </source>
</evidence>
<keyword evidence="12" id="KW-0902">Two-component regulatory system</keyword>
<dbReference type="Pfam" id="PF00512">
    <property type="entry name" value="HisKA"/>
    <property type="match status" value="1"/>
</dbReference>
<dbReference type="Proteomes" id="UP000275473">
    <property type="component" value="Unassembled WGS sequence"/>
</dbReference>
<feature type="transmembrane region" description="Helical" evidence="14">
    <location>
        <begin position="335"/>
        <end position="356"/>
    </location>
</feature>
<feature type="transmembrane region" description="Helical" evidence="14">
    <location>
        <begin position="385"/>
        <end position="406"/>
    </location>
</feature>
<dbReference type="Pfam" id="PF02518">
    <property type="entry name" value="HATPase_c"/>
    <property type="match status" value="1"/>
</dbReference>
<keyword evidence="5" id="KW-0597">Phosphoprotein</keyword>
<dbReference type="OrthoDB" id="9792991at2"/>
<sequence length="717" mass="81532">MKKWLWLAITSIVLIGCFSIMELGSNYIGKDYTDTEDFQNDYENFENQLIVYVLDPPSVEPLLSINSRDIEEYRERYGSLSDQIRSVQGQYDPGIAEANASANESLAEALTEERDAKIAAIRSNFADDEVVREKIQAEREAAVEQTLNEMNTEKPAFLELTHHYMYELTNIRTGETFTKGELKDEPYFEKSYTAAVPLRSSSDSYYYDGMLDQTGVQIPVSDAEFEGVVQVNRSLMAASPLGERLEHFKWVKTALYVLGIVAVIGTILLLTKLKFQWTWFSSMSLYKRWSYLPIEIKFVLAFLSLVLSLSAATHFFSALAYSWPPISMQYGTNLVWEFLMTAFLLAATVLQIIWLLTYYQGVNKFSDEFPRSFLFRSLRTSREAFLKKSIGVQTLLLLGVIFFWGFGTMLVLYVPAVIIVWIPATLLIGIPVLLLLLNRFGYLNVLMKDTEKMAQGRLGQDIPVRGKSPLADHARQLNRLKEGVRHSVSEQAKSERLKTELITNVSHDLRTPLTSIITYTDLLKSPELSLENRLAYTDILDRKSQRLKTLIEDLFEVSKMASGNMQLSRTRLDLTQLMAQALAEHQEEIDAADLEFRVDTPEKPLMISADGQKWWRVLDNLILNAIKYSLPGTRVYVNLTEKDDEAEFIMKNVTRYELGGNTEELFERFKRGDVSRQTEGSGLGLAIAQSIVDLHGGTMTIKVDGDLFKVRVAIESL</sequence>
<dbReference type="PRINTS" id="PR00344">
    <property type="entry name" value="BCTRLSENSOR"/>
</dbReference>
<evidence type="ECO:0000256" key="2">
    <source>
        <dbReference type="ARBA" id="ARBA00004651"/>
    </source>
</evidence>
<keyword evidence="9" id="KW-0418">Kinase</keyword>
<dbReference type="EMBL" id="RIAX01000003">
    <property type="protein sequence ID" value="RNF40128.1"/>
    <property type="molecule type" value="Genomic_DNA"/>
</dbReference>
<evidence type="ECO:0000256" key="12">
    <source>
        <dbReference type="ARBA" id="ARBA00023012"/>
    </source>
</evidence>
<keyword evidence="7 14" id="KW-0812">Transmembrane</keyword>
<dbReference type="InterPro" id="IPR036890">
    <property type="entry name" value="HATPase_C_sf"/>
</dbReference>
<accession>A0A3M8P8Z7</accession>
<dbReference type="GO" id="GO:0005524">
    <property type="term" value="F:ATP binding"/>
    <property type="evidence" value="ECO:0007669"/>
    <property type="project" value="UniProtKB-KW"/>
</dbReference>
<keyword evidence="10" id="KW-0067">ATP-binding</keyword>
<name>A0A3M8P8Z7_9BACL</name>
<evidence type="ECO:0000313" key="16">
    <source>
        <dbReference type="EMBL" id="RNF40128.1"/>
    </source>
</evidence>
<keyword evidence="13 14" id="KW-0472">Membrane</keyword>
<evidence type="ECO:0000256" key="8">
    <source>
        <dbReference type="ARBA" id="ARBA00022741"/>
    </source>
</evidence>
<keyword evidence="4" id="KW-1003">Cell membrane</keyword>
<feature type="transmembrane region" description="Helical" evidence="14">
    <location>
        <begin position="412"/>
        <end position="437"/>
    </location>
</feature>
<evidence type="ECO:0000256" key="5">
    <source>
        <dbReference type="ARBA" id="ARBA00022553"/>
    </source>
</evidence>
<dbReference type="RefSeq" id="WP_123164637.1">
    <property type="nucleotide sequence ID" value="NZ_RIAX01000003.1"/>
</dbReference>
<dbReference type="InterPro" id="IPR003661">
    <property type="entry name" value="HisK_dim/P_dom"/>
</dbReference>
<dbReference type="InterPro" id="IPR004358">
    <property type="entry name" value="Sig_transdc_His_kin-like_C"/>
</dbReference>
<organism evidence="16 17">
    <name type="scientific">Planococcus salinus</name>
    <dbReference type="NCBI Taxonomy" id="1848460"/>
    <lineage>
        <taxon>Bacteria</taxon>
        <taxon>Bacillati</taxon>
        <taxon>Bacillota</taxon>
        <taxon>Bacilli</taxon>
        <taxon>Bacillales</taxon>
        <taxon>Caryophanaceae</taxon>
        <taxon>Planococcus</taxon>
    </lineage>
</organism>
<keyword evidence="11 14" id="KW-1133">Transmembrane helix</keyword>
<dbReference type="PANTHER" id="PTHR45528:SF1">
    <property type="entry name" value="SENSOR HISTIDINE KINASE CPXA"/>
    <property type="match status" value="1"/>
</dbReference>
<dbReference type="PROSITE" id="PS51257">
    <property type="entry name" value="PROKAR_LIPOPROTEIN"/>
    <property type="match status" value="1"/>
</dbReference>
<dbReference type="PROSITE" id="PS50109">
    <property type="entry name" value="HIS_KIN"/>
    <property type="match status" value="1"/>
</dbReference>
<evidence type="ECO:0000256" key="3">
    <source>
        <dbReference type="ARBA" id="ARBA00012438"/>
    </source>
</evidence>
<keyword evidence="17" id="KW-1185">Reference proteome</keyword>
<dbReference type="EC" id="2.7.13.3" evidence="3"/>
<dbReference type="InterPro" id="IPR005467">
    <property type="entry name" value="His_kinase_dom"/>
</dbReference>
<feature type="domain" description="Histidine kinase" evidence="15">
    <location>
        <begin position="504"/>
        <end position="717"/>
    </location>
</feature>
<evidence type="ECO:0000313" key="17">
    <source>
        <dbReference type="Proteomes" id="UP000275473"/>
    </source>
</evidence>
<comment type="caution">
    <text evidence="16">The sequence shown here is derived from an EMBL/GenBank/DDBJ whole genome shotgun (WGS) entry which is preliminary data.</text>
</comment>
<comment type="subcellular location">
    <subcellularLocation>
        <location evidence="2">Cell membrane</location>
        <topology evidence="2">Multi-pass membrane protein</topology>
    </subcellularLocation>
</comment>
<proteinExistence type="predicted"/>
<dbReference type="SUPFAM" id="SSF47384">
    <property type="entry name" value="Homodimeric domain of signal transducing histidine kinase"/>
    <property type="match status" value="1"/>
</dbReference>
<evidence type="ECO:0000256" key="11">
    <source>
        <dbReference type="ARBA" id="ARBA00022989"/>
    </source>
</evidence>
<dbReference type="InterPro" id="IPR003594">
    <property type="entry name" value="HATPase_dom"/>
</dbReference>
<dbReference type="SUPFAM" id="SSF55874">
    <property type="entry name" value="ATPase domain of HSP90 chaperone/DNA topoisomerase II/histidine kinase"/>
    <property type="match status" value="1"/>
</dbReference>
<evidence type="ECO:0000256" key="10">
    <source>
        <dbReference type="ARBA" id="ARBA00022840"/>
    </source>
</evidence>
<evidence type="ECO:0000256" key="13">
    <source>
        <dbReference type="ARBA" id="ARBA00023136"/>
    </source>
</evidence>